<feature type="domain" description="ABC transporter" evidence="4">
    <location>
        <begin position="16"/>
        <end position="251"/>
    </location>
</feature>
<dbReference type="GO" id="GO:0016887">
    <property type="term" value="F:ATP hydrolysis activity"/>
    <property type="evidence" value="ECO:0007669"/>
    <property type="project" value="InterPro"/>
</dbReference>
<evidence type="ECO:0000256" key="2">
    <source>
        <dbReference type="ARBA" id="ARBA00022741"/>
    </source>
</evidence>
<evidence type="ECO:0000313" key="5">
    <source>
        <dbReference type="EMBL" id="CQD02454.1"/>
    </source>
</evidence>
<dbReference type="PROSITE" id="PS50893">
    <property type="entry name" value="ABC_TRANSPORTER_2"/>
    <property type="match status" value="1"/>
</dbReference>
<dbReference type="InterPro" id="IPR017871">
    <property type="entry name" value="ABC_transporter-like_CS"/>
</dbReference>
<dbReference type="Pfam" id="PF00005">
    <property type="entry name" value="ABC_tran"/>
    <property type="match status" value="1"/>
</dbReference>
<keyword evidence="3 5" id="KW-0067">ATP-binding</keyword>
<dbReference type="GeneID" id="44296244"/>
<evidence type="ECO:0000256" key="1">
    <source>
        <dbReference type="ARBA" id="ARBA00022448"/>
    </source>
</evidence>
<evidence type="ECO:0000256" key="3">
    <source>
        <dbReference type="ARBA" id="ARBA00022840"/>
    </source>
</evidence>
<keyword evidence="2" id="KW-0547">Nucleotide-binding</keyword>
<dbReference type="GO" id="GO:0005524">
    <property type="term" value="F:ATP binding"/>
    <property type="evidence" value="ECO:0007669"/>
    <property type="project" value="UniProtKB-KW"/>
</dbReference>
<reference evidence="5 7" key="1">
    <citation type="submission" date="2015-03" db="EMBL/GenBank/DDBJ databases">
        <authorList>
            <person name="Murphy D."/>
        </authorList>
    </citation>
    <scope>NUCLEOTIDE SEQUENCE [LARGE SCALE GENOMIC DNA]</scope>
    <source>
        <strain evidence="5 7">D16</strain>
    </source>
</reference>
<sequence length="273" mass="30053">MTTTTHAEERLATGHVSVENISKTYGDGSVRALEPLSIDLPAGQFTSIIGPSGCGKTTFLKIVGDLIKPSGGQVSIDGAPAHTSRVARRIGYALQTPVLLPWKTVADNVMLPYAVGRSSGRAEKAAARERAAELLEVTGLQDFARSLPAQLSVGMRARVGLAQALVHQPDLLLMDEPFAALDELTRARMALHLMKVWEQTRISVLFVTHHIEEAVLLSNRIIVMSPRPARIRKIVDVDLPRPRTIETRRLPEFRRLTEALLQDFYDHDELGDD</sequence>
<gene>
    <name evidence="6" type="ORF">AWB98_12355</name>
    <name evidence="5" type="ORF">BN970_00144</name>
</gene>
<evidence type="ECO:0000313" key="7">
    <source>
        <dbReference type="Proteomes" id="UP000182227"/>
    </source>
</evidence>
<dbReference type="InterPro" id="IPR027417">
    <property type="entry name" value="P-loop_NTPase"/>
</dbReference>
<dbReference type="EMBL" id="CTEF01000001">
    <property type="protein sequence ID" value="CQD02454.1"/>
    <property type="molecule type" value="Genomic_DNA"/>
</dbReference>
<dbReference type="PANTHER" id="PTHR42788:SF13">
    <property type="entry name" value="ALIPHATIC SULFONATES IMPORT ATP-BINDING PROTEIN SSUB"/>
    <property type="match status" value="1"/>
</dbReference>
<keyword evidence="1" id="KW-0813">Transport</keyword>
<evidence type="ECO:0000313" key="6">
    <source>
        <dbReference type="EMBL" id="ORV27645.1"/>
    </source>
</evidence>
<keyword evidence="8" id="KW-1185">Reference proteome</keyword>
<dbReference type="PROSITE" id="PS00211">
    <property type="entry name" value="ABC_TRANSPORTER_1"/>
    <property type="match status" value="1"/>
</dbReference>
<dbReference type="Proteomes" id="UP000193811">
    <property type="component" value="Unassembled WGS sequence"/>
</dbReference>
<dbReference type="CDD" id="cd03293">
    <property type="entry name" value="ABC_NrtD_SsuB_transporters"/>
    <property type="match status" value="1"/>
</dbReference>
<dbReference type="InterPro" id="IPR050166">
    <property type="entry name" value="ABC_transporter_ATP-bind"/>
</dbReference>
<organism evidence="5 7">
    <name type="scientific">Mycolicibacterium conceptionense</name>
    <dbReference type="NCBI Taxonomy" id="451644"/>
    <lineage>
        <taxon>Bacteria</taxon>
        <taxon>Bacillati</taxon>
        <taxon>Actinomycetota</taxon>
        <taxon>Actinomycetes</taxon>
        <taxon>Mycobacteriales</taxon>
        <taxon>Mycobacteriaceae</taxon>
        <taxon>Mycolicibacterium</taxon>
    </lineage>
</organism>
<dbReference type="RefSeq" id="WP_109789916.1">
    <property type="nucleotide sequence ID" value="NZ_JACKVA010000035.1"/>
</dbReference>
<dbReference type="Gene3D" id="3.40.50.300">
    <property type="entry name" value="P-loop containing nucleotide triphosphate hydrolases"/>
    <property type="match status" value="1"/>
</dbReference>
<evidence type="ECO:0000313" key="8">
    <source>
        <dbReference type="Proteomes" id="UP000193811"/>
    </source>
</evidence>
<dbReference type="SMART" id="SM00382">
    <property type="entry name" value="AAA"/>
    <property type="match status" value="1"/>
</dbReference>
<dbReference type="AlphaFoldDB" id="A0A0U1CUZ8"/>
<dbReference type="SUPFAM" id="SSF52540">
    <property type="entry name" value="P-loop containing nucleoside triphosphate hydrolases"/>
    <property type="match status" value="1"/>
</dbReference>
<reference evidence="6 8" key="2">
    <citation type="submission" date="2016-01" db="EMBL/GenBank/DDBJ databases">
        <title>The new phylogeny of the genus Mycobacterium.</title>
        <authorList>
            <person name="Tarcisio F."/>
            <person name="Conor M."/>
            <person name="Antonella G."/>
            <person name="Elisabetta G."/>
            <person name="Giulia F.S."/>
            <person name="Sara T."/>
            <person name="Anna F."/>
            <person name="Clotilde B."/>
            <person name="Roberto B."/>
            <person name="Veronica D.S."/>
            <person name="Fabio R."/>
            <person name="Monica P."/>
            <person name="Olivier J."/>
            <person name="Enrico T."/>
            <person name="Nicola S."/>
        </authorList>
    </citation>
    <scope>NUCLEOTIDE SEQUENCE [LARGE SCALE GENOMIC DNA]</scope>
    <source>
        <strain evidence="6 8">CCUG 50187</strain>
    </source>
</reference>
<dbReference type="InterPro" id="IPR003593">
    <property type="entry name" value="AAA+_ATPase"/>
</dbReference>
<dbReference type="InterPro" id="IPR003439">
    <property type="entry name" value="ABC_transporter-like_ATP-bd"/>
</dbReference>
<evidence type="ECO:0000259" key="4">
    <source>
        <dbReference type="PROSITE" id="PS50893"/>
    </source>
</evidence>
<accession>A0A0U1CUZ8</accession>
<proteinExistence type="predicted"/>
<dbReference type="Proteomes" id="UP000182227">
    <property type="component" value="Unassembled WGS sequence"/>
</dbReference>
<dbReference type="PANTHER" id="PTHR42788">
    <property type="entry name" value="TAURINE IMPORT ATP-BINDING PROTEIN-RELATED"/>
    <property type="match status" value="1"/>
</dbReference>
<name>A0A0U1CUZ8_9MYCO</name>
<protein>
    <submittedName>
        <fullName evidence="5">ABC transporter ATP-binding protein</fullName>
    </submittedName>
</protein>
<dbReference type="EMBL" id="LQOP01000014">
    <property type="protein sequence ID" value="ORV27645.1"/>
    <property type="molecule type" value="Genomic_DNA"/>
</dbReference>